<dbReference type="SMART" id="SM00382">
    <property type="entry name" value="AAA"/>
    <property type="match status" value="1"/>
</dbReference>
<comment type="caution">
    <text evidence="5">The sequence shown here is derived from an EMBL/GenBank/DDBJ whole genome shotgun (WGS) entry which is preliminary data.</text>
</comment>
<dbReference type="AlphaFoldDB" id="A0A2S5A2Q3"/>
<dbReference type="SUPFAM" id="SSF52540">
    <property type="entry name" value="P-loop containing nucleoside triphosphate hydrolases"/>
    <property type="match status" value="1"/>
</dbReference>
<evidence type="ECO:0000256" key="1">
    <source>
        <dbReference type="ARBA" id="ARBA00022448"/>
    </source>
</evidence>
<dbReference type="EMBL" id="PQVF01000006">
    <property type="protein sequence ID" value="POY36589.1"/>
    <property type="molecule type" value="Genomic_DNA"/>
</dbReference>
<keyword evidence="6" id="KW-1185">Reference proteome</keyword>
<keyword evidence="1" id="KW-0813">Transport</keyword>
<organism evidence="5 6">
    <name type="scientific">Solitalea longa</name>
    <dbReference type="NCBI Taxonomy" id="2079460"/>
    <lineage>
        <taxon>Bacteria</taxon>
        <taxon>Pseudomonadati</taxon>
        <taxon>Bacteroidota</taxon>
        <taxon>Sphingobacteriia</taxon>
        <taxon>Sphingobacteriales</taxon>
        <taxon>Sphingobacteriaceae</taxon>
        <taxon>Solitalea</taxon>
    </lineage>
</organism>
<dbReference type="Proteomes" id="UP000236893">
    <property type="component" value="Unassembled WGS sequence"/>
</dbReference>
<proteinExistence type="predicted"/>
<dbReference type="CDD" id="cd03261">
    <property type="entry name" value="ABC_Org_Solvent_Resistant"/>
    <property type="match status" value="1"/>
</dbReference>
<name>A0A2S5A2Q3_9SPHI</name>
<dbReference type="OrthoDB" id="9782239at2"/>
<evidence type="ECO:0000313" key="6">
    <source>
        <dbReference type="Proteomes" id="UP000236893"/>
    </source>
</evidence>
<evidence type="ECO:0000313" key="5">
    <source>
        <dbReference type="EMBL" id="POY36589.1"/>
    </source>
</evidence>
<feature type="domain" description="ABC transporter" evidence="4">
    <location>
        <begin position="23"/>
        <end position="260"/>
    </location>
</feature>
<dbReference type="RefSeq" id="WP_103788892.1">
    <property type="nucleotide sequence ID" value="NZ_PQVF01000006.1"/>
</dbReference>
<evidence type="ECO:0000256" key="2">
    <source>
        <dbReference type="ARBA" id="ARBA00022741"/>
    </source>
</evidence>
<keyword evidence="2" id="KW-0547">Nucleotide-binding</keyword>
<dbReference type="PANTHER" id="PTHR43023:SF6">
    <property type="entry name" value="INTERMEMBRANE PHOSPHOLIPID TRANSPORT SYSTEM ATP-BINDING PROTEIN MLAF"/>
    <property type="match status" value="1"/>
</dbReference>
<dbReference type="Pfam" id="PF00005">
    <property type="entry name" value="ABC_tran"/>
    <property type="match status" value="1"/>
</dbReference>
<gene>
    <name evidence="5" type="ORF">C3K47_09445</name>
</gene>
<dbReference type="PROSITE" id="PS50893">
    <property type="entry name" value="ABC_TRANSPORTER_2"/>
    <property type="match status" value="1"/>
</dbReference>
<evidence type="ECO:0000259" key="4">
    <source>
        <dbReference type="PROSITE" id="PS50893"/>
    </source>
</evidence>
<accession>A0A2S5A2Q3</accession>
<dbReference type="InterPro" id="IPR017871">
    <property type="entry name" value="ABC_transporter-like_CS"/>
</dbReference>
<sequence>MDSAIKTGSKTLENNVTSSEYVLEIEHLKKSFDDKQVLKDINLKLKKGENLVVLGKSGHGKSVLIKCIVGLLTPDEGTLKVFNKEITNLNEDELTELRRRIGFLFQNSALYDSMSVRENLEFPLQRQDEPLSEEELTPLIEEVLEAVGLLDAIDKMPSDLSGGMRKRIGLARTLILKPEIMLYDEPTTGLDPITSNEISLLILDIQKKYNTSSIIITHDMACAKVTNDRIMVLKEGEYIAEGSYEELENSEDEFVRSFFNSTN</sequence>
<dbReference type="Gene3D" id="3.40.50.300">
    <property type="entry name" value="P-loop containing nucleotide triphosphate hydrolases"/>
    <property type="match status" value="1"/>
</dbReference>
<dbReference type="InterPro" id="IPR027417">
    <property type="entry name" value="P-loop_NTPase"/>
</dbReference>
<dbReference type="GO" id="GO:0016887">
    <property type="term" value="F:ATP hydrolysis activity"/>
    <property type="evidence" value="ECO:0007669"/>
    <property type="project" value="InterPro"/>
</dbReference>
<reference evidence="5 6" key="1">
    <citation type="submission" date="2018-01" db="EMBL/GenBank/DDBJ databases">
        <authorList>
            <person name="Gaut B.S."/>
            <person name="Morton B.R."/>
            <person name="Clegg M.T."/>
            <person name="Duvall M.R."/>
        </authorList>
    </citation>
    <scope>NUCLEOTIDE SEQUENCE [LARGE SCALE GENOMIC DNA]</scope>
    <source>
        <strain evidence="5 6">HR-AV</strain>
    </source>
</reference>
<dbReference type="InterPro" id="IPR003439">
    <property type="entry name" value="ABC_transporter-like_ATP-bd"/>
</dbReference>
<dbReference type="PROSITE" id="PS00211">
    <property type="entry name" value="ABC_TRANSPORTER_1"/>
    <property type="match status" value="1"/>
</dbReference>
<keyword evidence="3 5" id="KW-0067">ATP-binding</keyword>
<dbReference type="PANTHER" id="PTHR43023">
    <property type="entry name" value="PROTEIN TRIGALACTOSYLDIACYLGLYCEROL 3, CHLOROPLASTIC"/>
    <property type="match status" value="1"/>
</dbReference>
<protein>
    <submittedName>
        <fullName evidence="5">ABC transporter ATP-binding protein</fullName>
    </submittedName>
</protein>
<evidence type="ECO:0000256" key="3">
    <source>
        <dbReference type="ARBA" id="ARBA00022840"/>
    </source>
</evidence>
<dbReference type="GO" id="GO:0005524">
    <property type="term" value="F:ATP binding"/>
    <property type="evidence" value="ECO:0007669"/>
    <property type="project" value="UniProtKB-KW"/>
</dbReference>
<dbReference type="InterPro" id="IPR003593">
    <property type="entry name" value="AAA+_ATPase"/>
</dbReference>